<evidence type="ECO:0000259" key="2">
    <source>
        <dbReference type="PROSITE" id="PS51140"/>
    </source>
</evidence>
<dbReference type="AlphaFoldDB" id="A0AAD7ACE4"/>
<reference evidence="3" key="1">
    <citation type="submission" date="2023-03" db="EMBL/GenBank/DDBJ databases">
        <title>Massive genome expansion in bonnet fungi (Mycena s.s.) driven by repeated elements and novel gene families across ecological guilds.</title>
        <authorList>
            <consortium name="Lawrence Berkeley National Laboratory"/>
            <person name="Harder C.B."/>
            <person name="Miyauchi S."/>
            <person name="Viragh M."/>
            <person name="Kuo A."/>
            <person name="Thoen E."/>
            <person name="Andreopoulos B."/>
            <person name="Lu D."/>
            <person name="Skrede I."/>
            <person name="Drula E."/>
            <person name="Henrissat B."/>
            <person name="Morin E."/>
            <person name="Kohler A."/>
            <person name="Barry K."/>
            <person name="LaButti K."/>
            <person name="Morin E."/>
            <person name="Salamov A."/>
            <person name="Lipzen A."/>
            <person name="Mereny Z."/>
            <person name="Hegedus B."/>
            <person name="Baldrian P."/>
            <person name="Stursova M."/>
            <person name="Weitz H."/>
            <person name="Taylor A."/>
            <person name="Grigoriev I.V."/>
            <person name="Nagy L.G."/>
            <person name="Martin F."/>
            <person name="Kauserud H."/>
        </authorList>
    </citation>
    <scope>NUCLEOTIDE SEQUENCE</scope>
    <source>
        <strain evidence="3">CBHHK002</strain>
    </source>
</reference>
<feature type="region of interest" description="Disordered" evidence="1">
    <location>
        <begin position="221"/>
        <end position="359"/>
    </location>
</feature>
<protein>
    <recommendedName>
        <fullName evidence="2">CUE domain-containing protein</fullName>
    </recommendedName>
</protein>
<dbReference type="SUPFAM" id="SSF46934">
    <property type="entry name" value="UBA-like"/>
    <property type="match status" value="1"/>
</dbReference>
<dbReference type="InterPro" id="IPR009060">
    <property type="entry name" value="UBA-like_sf"/>
</dbReference>
<feature type="domain" description="CUE" evidence="2">
    <location>
        <begin position="77"/>
        <end position="120"/>
    </location>
</feature>
<comment type="caution">
    <text evidence="3">The sequence shown here is derived from an EMBL/GenBank/DDBJ whole genome shotgun (WGS) entry which is preliminary data.</text>
</comment>
<dbReference type="InterPro" id="IPR003892">
    <property type="entry name" value="CUE"/>
</dbReference>
<accession>A0AAD7ACE4</accession>
<evidence type="ECO:0000313" key="4">
    <source>
        <dbReference type="Proteomes" id="UP001218218"/>
    </source>
</evidence>
<keyword evidence="4" id="KW-1185">Reference proteome</keyword>
<dbReference type="GO" id="GO:0043130">
    <property type="term" value="F:ubiquitin binding"/>
    <property type="evidence" value="ECO:0007669"/>
    <property type="project" value="InterPro"/>
</dbReference>
<name>A0AAD7ACE4_9AGAR</name>
<dbReference type="PROSITE" id="PS51140">
    <property type="entry name" value="CUE"/>
    <property type="match status" value="1"/>
</dbReference>
<evidence type="ECO:0000313" key="3">
    <source>
        <dbReference type="EMBL" id="KAJ7354700.1"/>
    </source>
</evidence>
<evidence type="ECO:0000256" key="1">
    <source>
        <dbReference type="SAM" id="MobiDB-lite"/>
    </source>
</evidence>
<organism evidence="3 4">
    <name type="scientific">Mycena albidolilacea</name>
    <dbReference type="NCBI Taxonomy" id="1033008"/>
    <lineage>
        <taxon>Eukaryota</taxon>
        <taxon>Fungi</taxon>
        <taxon>Dikarya</taxon>
        <taxon>Basidiomycota</taxon>
        <taxon>Agaricomycotina</taxon>
        <taxon>Agaricomycetes</taxon>
        <taxon>Agaricomycetidae</taxon>
        <taxon>Agaricales</taxon>
        <taxon>Marasmiineae</taxon>
        <taxon>Mycenaceae</taxon>
        <taxon>Mycena</taxon>
    </lineage>
</organism>
<feature type="compositionally biased region" description="Low complexity" evidence="1">
    <location>
        <begin position="276"/>
        <end position="287"/>
    </location>
</feature>
<dbReference type="CDD" id="cd14279">
    <property type="entry name" value="CUE"/>
    <property type="match status" value="1"/>
</dbReference>
<proteinExistence type="predicted"/>
<dbReference type="Proteomes" id="UP001218218">
    <property type="component" value="Unassembled WGS sequence"/>
</dbReference>
<dbReference type="Pfam" id="PF02845">
    <property type="entry name" value="CUE"/>
    <property type="match status" value="1"/>
</dbReference>
<feature type="compositionally biased region" description="Basic and acidic residues" evidence="1">
    <location>
        <begin position="1"/>
        <end position="16"/>
    </location>
</feature>
<gene>
    <name evidence="3" type="ORF">DFH08DRAFT_1077345</name>
</gene>
<feature type="compositionally biased region" description="Low complexity" evidence="1">
    <location>
        <begin position="250"/>
        <end position="265"/>
    </location>
</feature>
<dbReference type="PANTHER" id="PTHR16461:SF5">
    <property type="entry name" value="TOLL-INTERACTING PROTEIN"/>
    <property type="match status" value="1"/>
</dbReference>
<dbReference type="EMBL" id="JARIHO010000010">
    <property type="protein sequence ID" value="KAJ7354700.1"/>
    <property type="molecule type" value="Genomic_DNA"/>
</dbReference>
<dbReference type="SMART" id="SM00546">
    <property type="entry name" value="CUE"/>
    <property type="match status" value="1"/>
</dbReference>
<dbReference type="GO" id="GO:0006511">
    <property type="term" value="P:ubiquitin-dependent protein catabolic process"/>
    <property type="evidence" value="ECO:0007669"/>
    <property type="project" value="TreeGrafter"/>
</dbReference>
<feature type="region of interest" description="Disordered" evidence="1">
    <location>
        <begin position="1"/>
        <end position="74"/>
    </location>
</feature>
<sequence>MSAPITEEHAKPDAEVAKPTPELTSTSSTTDATADTPPTAATPAVDAPAPVEPPAESAVAPAPTEQPAAPPRERELVQDARLGVLRGMFPDFDDSLLQSVLDSVQGDTDQAINALLSMSDPDYHADPAPPQARPQTQEELDEQLARTLMLEDERSHHAWRAQQQQQEPQQRRPEPRRQGSSGAPEKDTMQEFQEQFNKFAETGKKTLGTLFSKVKAKIQEFDQPAAPSQSSSGEDTYAYDAHQSARYDAHQQAQSRAQAQAQTPAYYDPNANTGDSASNSPPASASAGYDVGAPAPPSTNSGRPQIDGGKLGMLPKRPVSLLGTNPPPTATGAGGGAPPSSDDDDLEYAENPFEEHGRK</sequence>
<dbReference type="PANTHER" id="PTHR16461">
    <property type="entry name" value="TOLL-INTERACTING PROTEIN"/>
    <property type="match status" value="1"/>
</dbReference>
<dbReference type="GO" id="GO:0031624">
    <property type="term" value="F:ubiquitin conjugating enzyme binding"/>
    <property type="evidence" value="ECO:0007669"/>
    <property type="project" value="TreeGrafter"/>
</dbReference>
<dbReference type="Gene3D" id="1.10.8.10">
    <property type="entry name" value="DNA helicase RuvA subunit, C-terminal domain"/>
    <property type="match status" value="1"/>
</dbReference>
<dbReference type="GO" id="GO:0005737">
    <property type="term" value="C:cytoplasm"/>
    <property type="evidence" value="ECO:0007669"/>
    <property type="project" value="TreeGrafter"/>
</dbReference>
<feature type="region of interest" description="Disordered" evidence="1">
    <location>
        <begin position="117"/>
        <end position="200"/>
    </location>
</feature>
<feature type="compositionally biased region" description="Low complexity" evidence="1">
    <location>
        <begin position="24"/>
        <end position="67"/>
    </location>
</feature>